<reference evidence="2" key="1">
    <citation type="submission" date="2020-06" db="EMBL/GenBank/DDBJ databases">
        <authorList>
            <person name="Li T."/>
            <person name="Hu X."/>
            <person name="Zhang T."/>
            <person name="Song X."/>
            <person name="Zhang H."/>
            <person name="Dai N."/>
            <person name="Sheng W."/>
            <person name="Hou X."/>
            <person name="Wei L."/>
        </authorList>
    </citation>
    <scope>NUCLEOTIDE SEQUENCE</scope>
    <source>
        <strain evidence="2">G02</strain>
        <tissue evidence="2">Leaf</tissue>
    </source>
</reference>
<comment type="caution">
    <text evidence="2">The sequence shown here is derived from an EMBL/GenBank/DDBJ whole genome shotgun (WGS) entry which is preliminary data.</text>
</comment>
<dbReference type="EMBL" id="JACGWJ010000003">
    <property type="protein sequence ID" value="KAL0431202.1"/>
    <property type="molecule type" value="Genomic_DNA"/>
</dbReference>
<feature type="region of interest" description="Disordered" evidence="1">
    <location>
        <begin position="109"/>
        <end position="129"/>
    </location>
</feature>
<accession>A0AAW2VNY6</accession>
<dbReference type="PANTHER" id="PTHR10775">
    <property type="entry name" value="OS08G0208400 PROTEIN"/>
    <property type="match status" value="1"/>
</dbReference>
<reference evidence="2" key="2">
    <citation type="journal article" date="2024" name="Plant">
        <title>Genomic evolution and insights into agronomic trait innovations of Sesamum species.</title>
        <authorList>
            <person name="Miao H."/>
            <person name="Wang L."/>
            <person name="Qu L."/>
            <person name="Liu H."/>
            <person name="Sun Y."/>
            <person name="Le M."/>
            <person name="Wang Q."/>
            <person name="Wei S."/>
            <person name="Zheng Y."/>
            <person name="Lin W."/>
            <person name="Duan Y."/>
            <person name="Cao H."/>
            <person name="Xiong S."/>
            <person name="Wang X."/>
            <person name="Wei L."/>
            <person name="Li C."/>
            <person name="Ma Q."/>
            <person name="Ju M."/>
            <person name="Zhao R."/>
            <person name="Li G."/>
            <person name="Mu C."/>
            <person name="Tian Q."/>
            <person name="Mei H."/>
            <person name="Zhang T."/>
            <person name="Gao T."/>
            <person name="Zhang H."/>
        </authorList>
    </citation>
    <scope>NUCLEOTIDE SEQUENCE</scope>
    <source>
        <strain evidence="2">G02</strain>
    </source>
</reference>
<proteinExistence type="predicted"/>
<dbReference type="AlphaFoldDB" id="A0AAW2VNY6"/>
<organism evidence="2">
    <name type="scientific">Sesamum radiatum</name>
    <name type="common">Black benniseed</name>
    <dbReference type="NCBI Taxonomy" id="300843"/>
    <lineage>
        <taxon>Eukaryota</taxon>
        <taxon>Viridiplantae</taxon>
        <taxon>Streptophyta</taxon>
        <taxon>Embryophyta</taxon>
        <taxon>Tracheophyta</taxon>
        <taxon>Spermatophyta</taxon>
        <taxon>Magnoliopsida</taxon>
        <taxon>eudicotyledons</taxon>
        <taxon>Gunneridae</taxon>
        <taxon>Pentapetalae</taxon>
        <taxon>asterids</taxon>
        <taxon>lamiids</taxon>
        <taxon>Lamiales</taxon>
        <taxon>Pedaliaceae</taxon>
        <taxon>Sesamum</taxon>
    </lineage>
</organism>
<name>A0AAW2VNY6_SESRA</name>
<dbReference type="PANTHER" id="PTHR10775:SF185">
    <property type="entry name" value="OS08G0208400 PROTEIN"/>
    <property type="match status" value="1"/>
</dbReference>
<evidence type="ECO:0000256" key="1">
    <source>
        <dbReference type="SAM" id="MobiDB-lite"/>
    </source>
</evidence>
<feature type="compositionally biased region" description="Acidic residues" evidence="1">
    <location>
        <begin position="119"/>
        <end position="129"/>
    </location>
</feature>
<gene>
    <name evidence="2" type="ORF">Sradi_0746200</name>
</gene>
<sequence>MLPRDHNLSTDYYSMKRLIKGLHLSVENIDACKNDCMLYWKDDIDLEYCKFCGDARSPQLDCWTITAQPDTYTATATPDPDERVMKLEEMFMHKMMNLPVPLLPNRSQLAADSTAPVDDVQDDVDVETI</sequence>
<protein>
    <submittedName>
        <fullName evidence="2">Uncharacterized protein</fullName>
    </submittedName>
</protein>
<evidence type="ECO:0000313" key="2">
    <source>
        <dbReference type="EMBL" id="KAL0431202.1"/>
    </source>
</evidence>